<name>A0A9P6Y4V0_RHIOR</name>
<comment type="caution">
    <text evidence="1">The sequence shown here is derived from an EMBL/GenBank/DDBJ whole genome shotgun (WGS) entry which is preliminary data.</text>
</comment>
<dbReference type="EMBL" id="JAANIT010001623">
    <property type="protein sequence ID" value="KAG1539422.1"/>
    <property type="molecule type" value="Genomic_DNA"/>
</dbReference>
<protein>
    <submittedName>
        <fullName evidence="1">Uncharacterized protein</fullName>
    </submittedName>
</protein>
<dbReference type="AlphaFoldDB" id="A0A9P6Y4V0"/>
<gene>
    <name evidence="1" type="ORF">G6F51_009150</name>
</gene>
<evidence type="ECO:0000313" key="2">
    <source>
        <dbReference type="Proteomes" id="UP000717996"/>
    </source>
</evidence>
<reference evidence="1" key="1">
    <citation type="journal article" date="2020" name="Microb. Genom.">
        <title>Genetic diversity of clinical and environmental Mucorales isolates obtained from an investigation of mucormycosis cases among solid organ transplant recipients.</title>
        <authorList>
            <person name="Nguyen M.H."/>
            <person name="Kaul D."/>
            <person name="Muto C."/>
            <person name="Cheng S.J."/>
            <person name="Richter R.A."/>
            <person name="Bruno V.M."/>
            <person name="Liu G."/>
            <person name="Beyhan S."/>
            <person name="Sundermann A.J."/>
            <person name="Mounaud S."/>
            <person name="Pasculle A.W."/>
            <person name="Nierman W.C."/>
            <person name="Driscoll E."/>
            <person name="Cumbie R."/>
            <person name="Clancy C.J."/>
            <person name="Dupont C.L."/>
        </authorList>
    </citation>
    <scope>NUCLEOTIDE SEQUENCE</scope>
    <source>
        <strain evidence="1">GL16</strain>
    </source>
</reference>
<dbReference type="Proteomes" id="UP000717996">
    <property type="component" value="Unassembled WGS sequence"/>
</dbReference>
<organism evidence="1 2">
    <name type="scientific">Rhizopus oryzae</name>
    <name type="common">Mucormycosis agent</name>
    <name type="synonym">Rhizopus arrhizus var. delemar</name>
    <dbReference type="NCBI Taxonomy" id="64495"/>
    <lineage>
        <taxon>Eukaryota</taxon>
        <taxon>Fungi</taxon>
        <taxon>Fungi incertae sedis</taxon>
        <taxon>Mucoromycota</taxon>
        <taxon>Mucoromycotina</taxon>
        <taxon>Mucoromycetes</taxon>
        <taxon>Mucorales</taxon>
        <taxon>Mucorineae</taxon>
        <taxon>Rhizopodaceae</taxon>
        <taxon>Rhizopus</taxon>
    </lineage>
</organism>
<accession>A0A9P6Y4V0</accession>
<evidence type="ECO:0000313" key="1">
    <source>
        <dbReference type="EMBL" id="KAG1539422.1"/>
    </source>
</evidence>
<sequence length="94" mass="10290">MEALRCFSTGVVLQKTLDILQETHSVDQGLCMPDSTEVDAISTLLERVPNDAKLTPSQVTVLVLAPSDSDMVDLLQHSPVGKTPWFGWHTIQSV</sequence>
<proteinExistence type="predicted"/>